<reference evidence="1" key="2">
    <citation type="journal article" date="2015" name="Data Brief">
        <title>Shoot transcriptome of the giant reed, Arundo donax.</title>
        <authorList>
            <person name="Barrero R.A."/>
            <person name="Guerrero F.D."/>
            <person name="Moolhuijzen P."/>
            <person name="Goolsby J.A."/>
            <person name="Tidwell J."/>
            <person name="Bellgard S.E."/>
            <person name="Bellgard M.I."/>
        </authorList>
    </citation>
    <scope>NUCLEOTIDE SEQUENCE</scope>
    <source>
        <tissue evidence="1">Shoot tissue taken approximately 20 cm above the soil surface</tissue>
    </source>
</reference>
<proteinExistence type="predicted"/>
<name>A0A0A9HU55_ARUDO</name>
<accession>A0A0A9HU55</accession>
<evidence type="ECO:0000313" key="1">
    <source>
        <dbReference type="EMBL" id="JAE39374.1"/>
    </source>
</evidence>
<dbReference type="EMBL" id="GBRH01158522">
    <property type="protein sequence ID" value="JAE39374.1"/>
    <property type="molecule type" value="Transcribed_RNA"/>
</dbReference>
<sequence>MPVRNFMFRSEHHQIQDDLPSIIRLISICQRNSNTNIYKMIYPALLDY</sequence>
<organism evidence="1">
    <name type="scientific">Arundo donax</name>
    <name type="common">Giant reed</name>
    <name type="synonym">Donax arundinaceus</name>
    <dbReference type="NCBI Taxonomy" id="35708"/>
    <lineage>
        <taxon>Eukaryota</taxon>
        <taxon>Viridiplantae</taxon>
        <taxon>Streptophyta</taxon>
        <taxon>Embryophyta</taxon>
        <taxon>Tracheophyta</taxon>
        <taxon>Spermatophyta</taxon>
        <taxon>Magnoliopsida</taxon>
        <taxon>Liliopsida</taxon>
        <taxon>Poales</taxon>
        <taxon>Poaceae</taxon>
        <taxon>PACMAD clade</taxon>
        <taxon>Arundinoideae</taxon>
        <taxon>Arundineae</taxon>
        <taxon>Arundo</taxon>
    </lineage>
</organism>
<reference evidence="1" key="1">
    <citation type="submission" date="2014-09" db="EMBL/GenBank/DDBJ databases">
        <authorList>
            <person name="Magalhaes I.L.F."/>
            <person name="Oliveira U."/>
            <person name="Santos F.R."/>
            <person name="Vidigal T.H.D.A."/>
            <person name="Brescovit A.D."/>
            <person name="Santos A.J."/>
        </authorList>
    </citation>
    <scope>NUCLEOTIDE SEQUENCE</scope>
    <source>
        <tissue evidence="1">Shoot tissue taken approximately 20 cm above the soil surface</tissue>
    </source>
</reference>
<protein>
    <submittedName>
        <fullName evidence="1">Uncharacterized protein</fullName>
    </submittedName>
</protein>
<dbReference type="AlphaFoldDB" id="A0A0A9HU55"/>